<accession>A0A1B1BL22</accession>
<feature type="domain" description="DUF6458" evidence="2">
    <location>
        <begin position="1"/>
        <end position="78"/>
    </location>
</feature>
<gene>
    <name evidence="3" type="ORF">PA27867_2242</name>
</gene>
<evidence type="ECO:0000256" key="1">
    <source>
        <dbReference type="SAM" id="Phobius"/>
    </source>
</evidence>
<dbReference type="AlphaFoldDB" id="A0A1B1BL22"/>
<evidence type="ECO:0000313" key="3">
    <source>
        <dbReference type="EMBL" id="ANP73194.1"/>
    </source>
</evidence>
<keyword evidence="1" id="KW-1133">Transmembrane helix</keyword>
<dbReference type="OrthoDB" id="4775046at2"/>
<dbReference type="KEGG" id="cart:PA27867_2242"/>
<evidence type="ECO:0000259" key="2">
    <source>
        <dbReference type="Pfam" id="PF20059"/>
    </source>
</evidence>
<dbReference type="Proteomes" id="UP000092582">
    <property type="component" value="Chromosome 1"/>
</dbReference>
<name>A0A1B1BL22_9MICO</name>
<dbReference type="RefSeq" id="WP_066596422.1">
    <property type="nucleotide sequence ID" value="NZ_CP016282.1"/>
</dbReference>
<dbReference type="Pfam" id="PF20059">
    <property type="entry name" value="DUF6458"/>
    <property type="match status" value="1"/>
</dbReference>
<dbReference type="InterPro" id="IPR045597">
    <property type="entry name" value="DUF6458"/>
</dbReference>
<keyword evidence="1" id="KW-0812">Transmembrane</keyword>
<dbReference type="PATRIC" id="fig|670052.7.peg.2304"/>
<organism evidence="3 4">
    <name type="scientific">Cryobacterium arcticum</name>
    <dbReference type="NCBI Taxonomy" id="670052"/>
    <lineage>
        <taxon>Bacteria</taxon>
        <taxon>Bacillati</taxon>
        <taxon>Actinomycetota</taxon>
        <taxon>Actinomycetes</taxon>
        <taxon>Micrococcales</taxon>
        <taxon>Microbacteriaceae</taxon>
        <taxon>Cryobacterium</taxon>
    </lineage>
</organism>
<evidence type="ECO:0000313" key="4">
    <source>
        <dbReference type="Proteomes" id="UP000092582"/>
    </source>
</evidence>
<keyword evidence="1" id="KW-0472">Membrane</keyword>
<proteinExistence type="predicted"/>
<feature type="transmembrane region" description="Helical" evidence="1">
    <location>
        <begin position="31"/>
        <end position="52"/>
    </location>
</feature>
<protein>
    <submittedName>
        <fullName evidence="3">Putative membrane protein</fullName>
    </submittedName>
</protein>
<sequence length="83" mass="9018">MSIGLGIFLFVVGAILVWALNIQVDWVDLDLVGYILMGAGALIFVLGLVLLTRRRSSISTTRSAVDPVSGERTVQQERSIDDV</sequence>
<dbReference type="STRING" id="670052.PA27867_2242"/>
<keyword evidence="4" id="KW-1185">Reference proteome</keyword>
<dbReference type="EMBL" id="CP016282">
    <property type="protein sequence ID" value="ANP73194.1"/>
    <property type="molecule type" value="Genomic_DNA"/>
</dbReference>
<reference evidence="3 4" key="1">
    <citation type="submission" date="2016-06" db="EMBL/GenBank/DDBJ databases">
        <title>Genome sequencing of Cryobacterium arcticum PAMC 27867.</title>
        <authorList>
            <person name="Lee J."/>
            <person name="Kim O.-S."/>
        </authorList>
    </citation>
    <scope>NUCLEOTIDE SEQUENCE [LARGE SCALE GENOMIC DNA]</scope>
    <source>
        <strain evidence="3 4">PAMC 27867</strain>
    </source>
</reference>